<dbReference type="InterPro" id="IPR023785">
    <property type="entry name" value="Sigma70_reg_Rsd"/>
</dbReference>
<evidence type="ECO:0000313" key="6">
    <source>
        <dbReference type="EMBL" id="QZN95846.1"/>
    </source>
</evidence>
<dbReference type="HAMAP" id="MF_01181">
    <property type="entry name" value="Rsd"/>
    <property type="match status" value="1"/>
</dbReference>
<comment type="subunit">
    <text evidence="4">Interacts with RpoD.</text>
</comment>
<dbReference type="Proteomes" id="UP000825886">
    <property type="component" value="Chromosome"/>
</dbReference>
<organism evidence="6 7">
    <name type="scientific">Symbiopectobacterium purcellii</name>
    <dbReference type="NCBI Taxonomy" id="2871826"/>
    <lineage>
        <taxon>Bacteria</taxon>
        <taxon>Pseudomonadati</taxon>
        <taxon>Pseudomonadota</taxon>
        <taxon>Gammaproteobacteria</taxon>
        <taxon>Enterobacterales</taxon>
        <taxon>Enterobacteriaceae</taxon>
    </lineage>
</organism>
<dbReference type="EMBL" id="CP081864">
    <property type="protein sequence ID" value="QZN95846.1"/>
    <property type="molecule type" value="Genomic_DNA"/>
</dbReference>
<comment type="subcellular location">
    <subcellularLocation>
        <location evidence="4">Cytoplasm</location>
    </subcellularLocation>
</comment>
<gene>
    <name evidence="4 6" type="primary">rsd</name>
    <name evidence="6" type="ORF">K6K13_22460</name>
</gene>
<evidence type="ECO:0000256" key="4">
    <source>
        <dbReference type="HAMAP-Rule" id="MF_01181"/>
    </source>
</evidence>
<evidence type="ECO:0000256" key="3">
    <source>
        <dbReference type="ARBA" id="ARBA00023163"/>
    </source>
</evidence>
<keyword evidence="2 4" id="KW-0805">Transcription regulation</keyword>
<dbReference type="Gene3D" id="1.20.120.1370">
    <property type="entry name" value="Regulator of RNA polymerase sigma(70) subunit, domain 4"/>
    <property type="match status" value="1"/>
</dbReference>
<dbReference type="RefSeq" id="WP_222158918.1">
    <property type="nucleotide sequence ID" value="NZ_CP081864.1"/>
</dbReference>
<comment type="function">
    <text evidence="4">Binds RpoD and negatively regulates RpoD-mediated transcription activation by preventing the interaction between the primary sigma factor RpoD with the catalytic core of the RNA polymerase and with promoter DNA. May be involved in replacement of the RNA polymerase sigma subunit from RpoD to RpoS during the transition from exponential growth to the stationary phase.</text>
</comment>
<reference evidence="6 7" key="1">
    <citation type="submission" date="2021-08" db="EMBL/GenBank/DDBJ databases">
        <title>Culture and genomic analysis of Symbiopectobacterium purcellii sp. nov. gen. nov., isolated from the leafhopper Empoasca decipiens.</title>
        <authorList>
            <person name="Nadal-Jimenez P."/>
            <person name="Siozios S."/>
            <person name="Halliday N."/>
            <person name="Camara M."/>
            <person name="Hurst G.D.D."/>
        </authorList>
    </citation>
    <scope>NUCLEOTIDE SEQUENCE [LARGE SCALE GENOMIC DNA]</scope>
    <source>
        <strain evidence="6 7">SyEd1</strain>
    </source>
</reference>
<protein>
    <recommendedName>
        <fullName evidence="4">Regulator of sigma D</fullName>
    </recommendedName>
</protein>
<dbReference type="InterPro" id="IPR007448">
    <property type="entry name" value="Sigma70_reg_Rsd_AlgQ"/>
</dbReference>
<dbReference type="NCBIfam" id="NF008723">
    <property type="entry name" value="PRK11718.1"/>
    <property type="match status" value="1"/>
</dbReference>
<name>A0ABX9AM06_9ENTR</name>
<dbReference type="Pfam" id="PF04353">
    <property type="entry name" value="Rsd_AlgQ"/>
    <property type="match status" value="1"/>
</dbReference>
<evidence type="ECO:0000256" key="1">
    <source>
        <dbReference type="ARBA" id="ARBA00022490"/>
    </source>
</evidence>
<comment type="similarity">
    <text evidence="4 5">Belongs to the Rsd/AlgQ family.</text>
</comment>
<dbReference type="InterPro" id="IPR038309">
    <property type="entry name" value="Rsd/AlgQ_sf"/>
</dbReference>
<evidence type="ECO:0000256" key="2">
    <source>
        <dbReference type="ARBA" id="ARBA00023015"/>
    </source>
</evidence>
<sequence>MLNQLQSLTEYVGGNNALIDQWLQARKQLLVAYYHLVGIKPNKDKHTPLDEQALDDFCHNLVDYLSACHFHVYERILQEAVALSDQKLAQTHRLALALQANTQFIMDFYDSSLATAIDHDNCIEFQQALSSVGEAMAERFALEDRLIRLVIDKE</sequence>
<keyword evidence="3 4" id="KW-0804">Transcription</keyword>
<keyword evidence="1 4" id="KW-0963">Cytoplasm</keyword>
<evidence type="ECO:0000313" key="7">
    <source>
        <dbReference type="Proteomes" id="UP000825886"/>
    </source>
</evidence>
<keyword evidence="7" id="KW-1185">Reference proteome</keyword>
<evidence type="ECO:0000256" key="5">
    <source>
        <dbReference type="RuleBase" id="RU004409"/>
    </source>
</evidence>
<proteinExistence type="inferred from homology"/>
<accession>A0ABX9AM06</accession>
<dbReference type="PIRSF" id="PIRSF016548">
    <property type="entry name" value="Rsd_AlgQ"/>
    <property type="match status" value="1"/>
</dbReference>